<accession>C5A6A1</accession>
<dbReference type="RefSeq" id="WP_015858875.1">
    <property type="nucleotide sequence ID" value="NC_012804.1"/>
</dbReference>
<dbReference type="PATRIC" id="fig|593117.10.peg.1260"/>
<dbReference type="InterPro" id="IPR029044">
    <property type="entry name" value="Nucleotide-diphossugar_trans"/>
</dbReference>
<dbReference type="HOGENOM" id="CLU_023978_4_2_2"/>
<feature type="transmembrane region" description="Helical" evidence="3">
    <location>
        <begin position="381"/>
        <end position="407"/>
    </location>
</feature>
<protein>
    <submittedName>
        <fullName evidence="5">Glycosyltransferase</fullName>
    </submittedName>
</protein>
<dbReference type="InterPro" id="IPR001173">
    <property type="entry name" value="Glyco_trans_2-like"/>
</dbReference>
<feature type="domain" description="Glycosyltransferase 2-like" evidence="4">
    <location>
        <begin position="92"/>
        <end position="222"/>
    </location>
</feature>
<dbReference type="PaxDb" id="593117-TGAM_1261"/>
<dbReference type="SUPFAM" id="SSF53448">
    <property type="entry name" value="Nucleotide-diphospho-sugar transferases"/>
    <property type="match status" value="1"/>
</dbReference>
<dbReference type="AlphaFoldDB" id="C5A6A1"/>
<evidence type="ECO:0000256" key="2">
    <source>
        <dbReference type="ARBA" id="ARBA00022679"/>
    </source>
</evidence>
<feature type="transmembrane region" description="Helical" evidence="3">
    <location>
        <begin position="5"/>
        <end position="26"/>
    </location>
</feature>
<feature type="transmembrane region" description="Helical" evidence="3">
    <location>
        <begin position="333"/>
        <end position="361"/>
    </location>
</feature>
<evidence type="ECO:0000256" key="1">
    <source>
        <dbReference type="ARBA" id="ARBA00022676"/>
    </source>
</evidence>
<feature type="transmembrane region" description="Helical" evidence="3">
    <location>
        <begin position="414"/>
        <end position="435"/>
    </location>
</feature>
<keyword evidence="6" id="KW-1185">Reference proteome</keyword>
<keyword evidence="3" id="KW-1133">Transmembrane helix</keyword>
<dbReference type="EMBL" id="CP001398">
    <property type="protein sequence ID" value="ACS33763.1"/>
    <property type="molecule type" value="Genomic_DNA"/>
</dbReference>
<dbReference type="Pfam" id="PF00535">
    <property type="entry name" value="Glycos_transf_2"/>
    <property type="match status" value="1"/>
</dbReference>
<name>C5A6A1_THEGJ</name>
<dbReference type="OrthoDB" id="46222at2157"/>
<dbReference type="PANTHER" id="PTHR43630">
    <property type="entry name" value="POLY-BETA-1,6-N-ACETYL-D-GLUCOSAMINE SYNTHASE"/>
    <property type="match status" value="1"/>
</dbReference>
<feature type="transmembrane region" description="Helical" evidence="3">
    <location>
        <begin position="52"/>
        <end position="73"/>
    </location>
</feature>
<keyword evidence="2 5" id="KW-0808">Transferase</keyword>
<gene>
    <name evidence="5" type="ordered locus">TGAM_1261</name>
</gene>
<dbReference type="CAZy" id="GT2">
    <property type="family name" value="Glycosyltransferase Family 2"/>
</dbReference>
<dbReference type="KEGG" id="tga:TGAM_1261"/>
<evidence type="ECO:0000256" key="3">
    <source>
        <dbReference type="SAM" id="Phobius"/>
    </source>
</evidence>
<proteinExistence type="predicted"/>
<organism evidence="5 6">
    <name type="scientific">Thermococcus gammatolerans (strain DSM 15229 / JCM 11827 / EJ3)</name>
    <dbReference type="NCBI Taxonomy" id="593117"/>
    <lineage>
        <taxon>Archaea</taxon>
        <taxon>Methanobacteriati</taxon>
        <taxon>Methanobacteriota</taxon>
        <taxon>Thermococci</taxon>
        <taxon>Thermococcales</taxon>
        <taxon>Thermococcaceae</taxon>
        <taxon>Thermococcus</taxon>
    </lineage>
</organism>
<dbReference type="GeneID" id="7987907"/>
<dbReference type="PANTHER" id="PTHR43630:SF1">
    <property type="entry name" value="POLY-BETA-1,6-N-ACETYL-D-GLUCOSAMINE SYNTHASE"/>
    <property type="match status" value="1"/>
</dbReference>
<dbReference type="GO" id="GO:0016757">
    <property type="term" value="F:glycosyltransferase activity"/>
    <property type="evidence" value="ECO:0007669"/>
    <property type="project" value="UniProtKB-KW"/>
</dbReference>
<keyword evidence="1" id="KW-0328">Glycosyltransferase</keyword>
<dbReference type="eggNOG" id="arCOG01389">
    <property type="taxonomic scope" value="Archaea"/>
</dbReference>
<reference evidence="5 6" key="1">
    <citation type="journal article" date="2007" name="Genome Biol.">
        <title>Genome analysis and genome-wide proteomics of Thermococcus gammatolerans, the most radioresistant organism known amongst the Archaea.</title>
        <authorList>
            <person name="Zivanovic Y."/>
            <person name="Armengaud J."/>
            <person name="Lagorce A."/>
            <person name="Leplat C."/>
            <person name="Guerin P."/>
            <person name="Dutertre M."/>
            <person name="Anthouard V."/>
            <person name="Forterre P."/>
            <person name="Wincker P."/>
            <person name="Confalonieri F."/>
        </authorList>
    </citation>
    <scope>NUCLEOTIDE SEQUENCE [LARGE SCALE GENOMIC DNA]</scope>
    <source>
        <strain evidence="6">DSM 15229 / JCM 11827 / EJ3</strain>
    </source>
</reference>
<evidence type="ECO:0000259" key="4">
    <source>
        <dbReference type="Pfam" id="PF00535"/>
    </source>
</evidence>
<evidence type="ECO:0000313" key="5">
    <source>
        <dbReference type="EMBL" id="ACS33763.1"/>
    </source>
</evidence>
<keyword evidence="3" id="KW-0812">Transmembrane</keyword>
<evidence type="ECO:0000313" key="6">
    <source>
        <dbReference type="Proteomes" id="UP000001488"/>
    </source>
</evidence>
<sequence length="451" mass="51947">MRRKLVSYFSALVVASYIVYIDYLFVQEAVWKVISLLFQGVPRYPVYAFVRYLFYLTGAFVILIYAAYFIFYLHFRENEGSKPNPRFFPKVSLVIPAHNEAMNIERLIESIQYQDYPFECYEVILVDDGSVDGTPEIAERYGIRVIRHERNMGKAKALETGIKAAKGDVIITLDADSYFADGSSLRNIVENLFSRPFVGVSTGAIRIDVRSGKLIEKFQVIEYLHSFEVGRRVQGYLDWLLVVPGAFSAFKGYLIKSLPAIPRDTLAEDFELAMITYRAGLTSNFEPKAAVYTEPATSWRELYRQRIRWYYGGLQVMAKYHDMIMNRKYGEKGLFLFFHMILLEYILPVLQVFGIVAFPLIMLVHNFLGLEILDITLPFPLMMAVFLLVLFLQYLPGVLMSGIAMAIERNPRTALGYLPVIFLYYPIYNPLLSLAKIDAMLRFLRGVVQSW</sequence>
<keyword evidence="3" id="KW-0472">Membrane</keyword>
<dbReference type="Proteomes" id="UP000001488">
    <property type="component" value="Chromosome"/>
</dbReference>
<dbReference type="STRING" id="593117.TGAM_1261"/>
<dbReference type="Gene3D" id="3.90.550.10">
    <property type="entry name" value="Spore Coat Polysaccharide Biosynthesis Protein SpsA, Chain A"/>
    <property type="match status" value="1"/>
</dbReference>